<evidence type="ECO:0000256" key="1">
    <source>
        <dbReference type="SAM" id="MobiDB-lite"/>
    </source>
</evidence>
<name>A0AAV5GJR4_9BASI</name>
<comment type="caution">
    <text evidence="2">The sequence shown here is derived from an EMBL/GenBank/DDBJ whole genome shotgun (WGS) entry which is preliminary data.</text>
</comment>
<sequence length="95" mass="10400">MRSQTRGPYVAHLLSSSPALPRGVSVEILEGGFQGWWRRYRGRKELFEGLVEQETSGGAGVQGGTDQEWEDVVEADEGSAHEADDSRRLRQGGGI</sequence>
<evidence type="ECO:0000313" key="3">
    <source>
        <dbReference type="Proteomes" id="UP001342314"/>
    </source>
</evidence>
<protein>
    <submittedName>
        <fullName evidence="2">Uncharacterized protein</fullName>
    </submittedName>
</protein>
<gene>
    <name evidence="2" type="ORF">Rhopal_002435-T1</name>
</gene>
<reference evidence="2 3" key="1">
    <citation type="submission" date="2021-12" db="EMBL/GenBank/DDBJ databases">
        <title>High titer production of polyol ester of fatty acids by Rhodotorula paludigena BS15 towards product separation-free biomass refinery.</title>
        <authorList>
            <person name="Mano J."/>
            <person name="Ono H."/>
            <person name="Tanaka T."/>
            <person name="Naito K."/>
            <person name="Sushida H."/>
            <person name="Ike M."/>
            <person name="Tokuyasu K."/>
            <person name="Kitaoka M."/>
        </authorList>
    </citation>
    <scope>NUCLEOTIDE SEQUENCE [LARGE SCALE GENOMIC DNA]</scope>
    <source>
        <strain evidence="2 3">BS15</strain>
    </source>
</reference>
<feature type="region of interest" description="Disordered" evidence="1">
    <location>
        <begin position="75"/>
        <end position="95"/>
    </location>
</feature>
<dbReference type="EMBL" id="BQKY01000005">
    <property type="protein sequence ID" value="GJN89449.1"/>
    <property type="molecule type" value="Genomic_DNA"/>
</dbReference>
<keyword evidence="3" id="KW-1185">Reference proteome</keyword>
<organism evidence="2 3">
    <name type="scientific">Rhodotorula paludigena</name>
    <dbReference type="NCBI Taxonomy" id="86838"/>
    <lineage>
        <taxon>Eukaryota</taxon>
        <taxon>Fungi</taxon>
        <taxon>Dikarya</taxon>
        <taxon>Basidiomycota</taxon>
        <taxon>Pucciniomycotina</taxon>
        <taxon>Microbotryomycetes</taxon>
        <taxon>Sporidiobolales</taxon>
        <taxon>Sporidiobolaceae</taxon>
        <taxon>Rhodotorula</taxon>
    </lineage>
</organism>
<evidence type="ECO:0000313" key="2">
    <source>
        <dbReference type="EMBL" id="GJN89449.1"/>
    </source>
</evidence>
<dbReference type="Proteomes" id="UP001342314">
    <property type="component" value="Unassembled WGS sequence"/>
</dbReference>
<proteinExistence type="predicted"/>
<feature type="compositionally biased region" description="Basic and acidic residues" evidence="1">
    <location>
        <begin position="78"/>
        <end position="88"/>
    </location>
</feature>
<dbReference type="AlphaFoldDB" id="A0AAV5GJR4"/>
<accession>A0AAV5GJR4</accession>